<dbReference type="OrthoDB" id="4878499at2"/>
<evidence type="ECO:0000313" key="2">
    <source>
        <dbReference type="EMBL" id="TFU21957.1"/>
    </source>
</evidence>
<gene>
    <name evidence="2" type="ORF">E4U03_07560</name>
</gene>
<keyword evidence="1" id="KW-0472">Membrane</keyword>
<feature type="transmembrane region" description="Helical" evidence="1">
    <location>
        <begin position="168"/>
        <end position="190"/>
    </location>
</feature>
<evidence type="ECO:0008006" key="4">
    <source>
        <dbReference type="Google" id="ProtNLM"/>
    </source>
</evidence>
<keyword evidence="1" id="KW-1133">Transmembrane helix</keyword>
<feature type="transmembrane region" description="Helical" evidence="1">
    <location>
        <begin position="197"/>
        <end position="213"/>
    </location>
</feature>
<reference evidence="2 3" key="1">
    <citation type="submission" date="2019-03" db="EMBL/GenBank/DDBJ databases">
        <title>Diversity of the mouse oral microbiome.</title>
        <authorList>
            <person name="Joseph S."/>
            <person name="Aduse-Opoku J."/>
            <person name="Curtis M."/>
            <person name="Wade W."/>
            <person name="Hashim A."/>
        </authorList>
    </citation>
    <scope>NUCLEOTIDE SEQUENCE [LARGE SCALE GENOMIC DNA]</scope>
    <source>
        <strain evidence="3">irhom_31</strain>
    </source>
</reference>
<feature type="transmembrane region" description="Helical" evidence="1">
    <location>
        <begin position="259"/>
        <end position="281"/>
    </location>
</feature>
<feature type="transmembrane region" description="Helical" evidence="1">
    <location>
        <begin position="92"/>
        <end position="115"/>
    </location>
</feature>
<comment type="caution">
    <text evidence="2">The sequence shown here is derived from an EMBL/GenBank/DDBJ whole genome shotgun (WGS) entry which is preliminary data.</text>
</comment>
<organism evidence="2 3">
    <name type="scientific">Rothia nasimurium</name>
    <dbReference type="NCBI Taxonomy" id="85336"/>
    <lineage>
        <taxon>Bacteria</taxon>
        <taxon>Bacillati</taxon>
        <taxon>Actinomycetota</taxon>
        <taxon>Actinomycetes</taxon>
        <taxon>Micrococcales</taxon>
        <taxon>Micrococcaceae</taxon>
        <taxon>Rothia</taxon>
    </lineage>
</organism>
<dbReference type="RefSeq" id="WP_135012947.1">
    <property type="nucleotide sequence ID" value="NZ_JADGLK010000024.1"/>
</dbReference>
<sequence>MSFFDLILGSSDDWDELIGEIFVSANDSLTGAFESSNITESWWAGVVGSSSSLGLLATWLPIVVIFNSIMASIQIAISAIRGSGVGVLRGILGAIFGIPLTYISVILIQLISAVIDEVTAYILFAGSTENANAFMKIFGVQMVNGEFVGVNESYAAWQHVGAVGDFSILVKLIPLLLAGIIWVLSMILSIVMSMRSLGIVILASFAGWAISALSSDFTKGWFGKWASLLLGLFLAKPFAAAIIVLSSTVFNHSDSSQQFIAGLAGILISIAMPFMLIKLISFGPVDSVGSQDQVWSGAGASGARFVRGGMHRLSRLRRK</sequence>
<feature type="transmembrane region" description="Helical" evidence="1">
    <location>
        <begin position="59"/>
        <end position="80"/>
    </location>
</feature>
<accession>A0A4Y9F2L3</accession>
<dbReference type="AlphaFoldDB" id="A0A4Y9F2L3"/>
<keyword evidence="1" id="KW-0812">Transmembrane</keyword>
<protein>
    <recommendedName>
        <fullName evidence="4">Conjugal transfer protein TrbL</fullName>
    </recommendedName>
</protein>
<dbReference type="EMBL" id="SPQC01000024">
    <property type="protein sequence ID" value="TFU21957.1"/>
    <property type="molecule type" value="Genomic_DNA"/>
</dbReference>
<evidence type="ECO:0000313" key="3">
    <source>
        <dbReference type="Proteomes" id="UP000297951"/>
    </source>
</evidence>
<feature type="transmembrane region" description="Helical" evidence="1">
    <location>
        <begin position="225"/>
        <end position="247"/>
    </location>
</feature>
<dbReference type="Proteomes" id="UP000297951">
    <property type="component" value="Unassembled WGS sequence"/>
</dbReference>
<proteinExistence type="predicted"/>
<evidence type="ECO:0000256" key="1">
    <source>
        <dbReference type="SAM" id="Phobius"/>
    </source>
</evidence>
<name>A0A4Y9F2L3_9MICC</name>